<feature type="compositionally biased region" description="Polar residues" evidence="1">
    <location>
        <begin position="789"/>
        <end position="805"/>
    </location>
</feature>
<dbReference type="InterPro" id="IPR054289">
    <property type="entry name" value="DUF7025"/>
</dbReference>
<dbReference type="Proteomes" id="UP001338125">
    <property type="component" value="Unassembled WGS sequence"/>
</dbReference>
<dbReference type="InterPro" id="IPR003593">
    <property type="entry name" value="AAA+_ATPase"/>
</dbReference>
<dbReference type="Pfam" id="PF23232">
    <property type="entry name" value="AAA_lid_13"/>
    <property type="match status" value="1"/>
</dbReference>
<dbReference type="Pfam" id="PF00004">
    <property type="entry name" value="AAA"/>
    <property type="match status" value="1"/>
</dbReference>
<feature type="region of interest" description="Disordered" evidence="1">
    <location>
        <begin position="851"/>
        <end position="976"/>
    </location>
</feature>
<evidence type="ECO:0000313" key="3">
    <source>
        <dbReference type="EMBL" id="KAK5989779.1"/>
    </source>
</evidence>
<dbReference type="InterPro" id="IPR003959">
    <property type="entry name" value="ATPase_AAA_core"/>
</dbReference>
<name>A0ABR0SCS7_9HYPO</name>
<dbReference type="Pfam" id="PF22942">
    <property type="entry name" value="DUF7025"/>
    <property type="match status" value="1"/>
</dbReference>
<feature type="domain" description="AAA+ ATPase" evidence="2">
    <location>
        <begin position="570"/>
        <end position="697"/>
    </location>
</feature>
<dbReference type="PANTHER" id="PTHR46411:SF3">
    <property type="entry name" value="AAA+ ATPASE DOMAIN-CONTAINING PROTEIN"/>
    <property type="match status" value="1"/>
</dbReference>
<evidence type="ECO:0000259" key="2">
    <source>
        <dbReference type="SMART" id="SM00382"/>
    </source>
</evidence>
<evidence type="ECO:0000256" key="1">
    <source>
        <dbReference type="SAM" id="MobiDB-lite"/>
    </source>
</evidence>
<comment type="caution">
    <text evidence="3">The sequence shown here is derived from an EMBL/GenBank/DDBJ whole genome shotgun (WGS) entry which is preliminary data.</text>
</comment>
<feature type="compositionally biased region" description="Polar residues" evidence="1">
    <location>
        <begin position="925"/>
        <end position="935"/>
    </location>
</feature>
<dbReference type="CDD" id="cd19481">
    <property type="entry name" value="RecA-like_protease"/>
    <property type="match status" value="1"/>
</dbReference>
<feature type="compositionally biased region" description="Polar residues" evidence="1">
    <location>
        <begin position="897"/>
        <end position="908"/>
    </location>
</feature>
<evidence type="ECO:0000313" key="4">
    <source>
        <dbReference type="Proteomes" id="UP001338125"/>
    </source>
</evidence>
<reference evidence="3 4" key="1">
    <citation type="submission" date="2024-01" db="EMBL/GenBank/DDBJ databases">
        <title>Complete genome of Cladobotryum mycophilum ATHUM6906.</title>
        <authorList>
            <person name="Christinaki A.C."/>
            <person name="Myridakis A.I."/>
            <person name="Kouvelis V.N."/>
        </authorList>
    </citation>
    <scope>NUCLEOTIDE SEQUENCE [LARGE SCALE GENOMIC DNA]</scope>
    <source>
        <strain evidence="3 4">ATHUM6906</strain>
    </source>
</reference>
<dbReference type="Gene3D" id="3.40.50.300">
    <property type="entry name" value="P-loop containing nucleotide triphosphate hydrolases"/>
    <property type="match status" value="1"/>
</dbReference>
<feature type="compositionally biased region" description="Basic and acidic residues" evidence="1">
    <location>
        <begin position="909"/>
        <end position="924"/>
    </location>
</feature>
<protein>
    <recommendedName>
        <fullName evidence="2">AAA+ ATPase domain-containing protein</fullName>
    </recommendedName>
</protein>
<organism evidence="3 4">
    <name type="scientific">Cladobotryum mycophilum</name>
    <dbReference type="NCBI Taxonomy" id="491253"/>
    <lineage>
        <taxon>Eukaryota</taxon>
        <taxon>Fungi</taxon>
        <taxon>Dikarya</taxon>
        <taxon>Ascomycota</taxon>
        <taxon>Pezizomycotina</taxon>
        <taxon>Sordariomycetes</taxon>
        <taxon>Hypocreomycetidae</taxon>
        <taxon>Hypocreales</taxon>
        <taxon>Hypocreaceae</taxon>
        <taxon>Cladobotryum</taxon>
    </lineage>
</organism>
<dbReference type="InterPro" id="IPR027417">
    <property type="entry name" value="P-loop_NTPase"/>
</dbReference>
<proteinExistence type="predicted"/>
<dbReference type="SMART" id="SM00382">
    <property type="entry name" value="AAA"/>
    <property type="match status" value="1"/>
</dbReference>
<accession>A0ABR0SCS7</accession>
<dbReference type="SUPFAM" id="SSF52540">
    <property type="entry name" value="P-loop containing nucleoside triphosphate hydrolases"/>
    <property type="match status" value="1"/>
</dbReference>
<feature type="compositionally biased region" description="Acidic residues" evidence="1">
    <location>
        <begin position="949"/>
        <end position="962"/>
    </location>
</feature>
<dbReference type="InterPro" id="IPR056599">
    <property type="entry name" value="AAA_lid_fung"/>
</dbReference>
<dbReference type="PANTHER" id="PTHR46411">
    <property type="entry name" value="FAMILY ATPASE, PUTATIVE-RELATED"/>
    <property type="match status" value="1"/>
</dbReference>
<keyword evidence="4" id="KW-1185">Reference proteome</keyword>
<gene>
    <name evidence="3" type="ORF">PT974_08040</name>
</gene>
<feature type="region of interest" description="Disordered" evidence="1">
    <location>
        <begin position="781"/>
        <end position="805"/>
    </location>
</feature>
<dbReference type="EMBL" id="JAVFKD010000014">
    <property type="protein sequence ID" value="KAK5989779.1"/>
    <property type="molecule type" value="Genomic_DNA"/>
</dbReference>
<sequence length="976" mass="112671">MATSTSGRCRGEGFEVRRKNYDAFLNHRLPIFDYKEADFEHFKNRYGNDDGRHLVEIFVAGPTVKEYIKVELESRELMRRSSAEENLPDNSPASWWQRIRINSWPVLGHLSRLIGHDVWQQSTSRVFFRPFNLLIYHQPNMKEALKELEERWGEIEKLDAMGDKDLAIAKEAKLRETMAEQNAKSTSEEDKYKQIPTDLDGIDALRHLRFYVEFVDKKLMLYKDIFNGISRKKIRFNDLTLLFKPGQLVYSPPSGSMSAMSERNYQTLWRVYYVGRTSYGESYPDDIDLTDSDKIVLYCYYIDYDGESYGLVSRQFEILAYEGEKNIADLNVYPLRYTRNSEAIRTNLIAQGDKFRSSVKNKHAYYEGWTIPSLTKDGENDRKSSNNLEHIDSNIILDFKEAFAHHRSWRPTFSAITTEVGSGLSGSDSFQLAHWSDRTRTQLLYSTNDIMQIRDGIDEWEKRRYIQDEDKFVIATRAGNVKDLKDEDDIMLLPRKIVAYALRERRFVPLDILSLRPLAEQQNLLKDLKINMDHKRMLRSLVKAHFRNREIQKQRPLVGLNQDIIQGKGSGLFILLHGVPGVGKTATAEAIAQSNNKPLFHITCGDLGIAPKDVESELKEIFRLAHLWDCILLLDEADIFLTRRDMVNLKRNALVSVFLRVLEYYNGILILTTNRVGTLDEAFKSRIHISLYYERLTRERTRAIFKVNIRKLKEIEEERKEQLKDSDLIEPQLIIDDDSIMRFAESHFDNTAEATRWNGRQIRNAFQIASSLARYDVHKSQIEGPGRDGNTSGALKGGDTQNPQPILNATQFQLVSETIARFDNYFYLATGETDEDAARRDMLRDDAARHEDLIPYQQTYDPHTPAKSRGSKGTPSRGQGGRRREEEETISRSSRGASNQPGSASQSTRKSDGGFSRRDTHASSRQEWNQKASSQRPRHGDTGKQYVYGDDDDEDEHPDEEYSTPRRYGGGRRGRA</sequence>